<feature type="transmembrane region" description="Helical" evidence="1">
    <location>
        <begin position="6"/>
        <end position="32"/>
    </location>
</feature>
<keyword evidence="3" id="KW-1185">Reference proteome</keyword>
<dbReference type="Pfam" id="PF02325">
    <property type="entry name" value="CCB3_YggT"/>
    <property type="match status" value="1"/>
</dbReference>
<gene>
    <name evidence="2" type="ORF">SAMN04488579_10791</name>
</gene>
<protein>
    <submittedName>
        <fullName evidence="2">YggT family protein</fullName>
    </submittedName>
</protein>
<accession>A0A1H3EKX5</accession>
<dbReference type="Proteomes" id="UP000199652">
    <property type="component" value="Unassembled WGS sequence"/>
</dbReference>
<organism evidence="2 3">
    <name type="scientific">Eubacterium barkeri</name>
    <name type="common">Clostridium barkeri</name>
    <dbReference type="NCBI Taxonomy" id="1528"/>
    <lineage>
        <taxon>Bacteria</taxon>
        <taxon>Bacillati</taxon>
        <taxon>Bacillota</taxon>
        <taxon>Clostridia</taxon>
        <taxon>Eubacteriales</taxon>
        <taxon>Eubacteriaceae</taxon>
        <taxon>Eubacterium</taxon>
    </lineage>
</organism>
<evidence type="ECO:0000256" key="1">
    <source>
        <dbReference type="SAM" id="Phobius"/>
    </source>
</evidence>
<reference evidence="3" key="1">
    <citation type="submission" date="2016-10" db="EMBL/GenBank/DDBJ databases">
        <authorList>
            <person name="Varghese N."/>
            <person name="Submissions S."/>
        </authorList>
    </citation>
    <scope>NUCLEOTIDE SEQUENCE [LARGE SCALE GENOMIC DNA]</scope>
    <source>
        <strain evidence="3">VPI 5359</strain>
    </source>
</reference>
<keyword evidence="1" id="KW-0472">Membrane</keyword>
<keyword evidence="1" id="KW-1133">Transmembrane helix</keyword>
<evidence type="ECO:0000313" key="2">
    <source>
        <dbReference type="EMBL" id="SDX78808.1"/>
    </source>
</evidence>
<dbReference type="AlphaFoldDB" id="A0A1H3EKX5"/>
<feature type="transmembrane region" description="Helical" evidence="1">
    <location>
        <begin position="66"/>
        <end position="86"/>
    </location>
</feature>
<sequence>MTSAGTILLIAGSYLFNIITALICINCLLSWFRPNPENPIVRVIYGLTEPIMAPLRRFTTFGGMDFSGLAAILLIEFIIYPVYSWVVTLIF</sequence>
<proteinExistence type="predicted"/>
<dbReference type="GO" id="GO:0016020">
    <property type="term" value="C:membrane"/>
    <property type="evidence" value="ECO:0007669"/>
    <property type="project" value="InterPro"/>
</dbReference>
<keyword evidence="1" id="KW-0812">Transmembrane</keyword>
<dbReference type="InterPro" id="IPR003425">
    <property type="entry name" value="CCB3/YggT"/>
</dbReference>
<dbReference type="STRING" id="1528.SAMN04488579_10791"/>
<name>A0A1H3EKX5_EUBBA</name>
<evidence type="ECO:0000313" key="3">
    <source>
        <dbReference type="Proteomes" id="UP000199652"/>
    </source>
</evidence>
<dbReference type="EMBL" id="FNOU01000007">
    <property type="protein sequence ID" value="SDX78808.1"/>
    <property type="molecule type" value="Genomic_DNA"/>
</dbReference>